<accession>A0A1H8YNS6</accession>
<name>A0A1H8YNS6_9PSEU</name>
<feature type="region of interest" description="Disordered" evidence="1">
    <location>
        <begin position="116"/>
        <end position="157"/>
    </location>
</feature>
<dbReference type="AlphaFoldDB" id="A0A1H8YNS6"/>
<sequence>MGRATHTATHTDAEKPARRSSRHVPRLILVPAIGAFYFTSACGLDLLDNTPEEYDYVAMCTDSRTGNRVEDDQCSTAPQEFSGGTEPSFLWFYVPTSGGYTAPPVGQRIAGTAGSYTTPKTGKGGAPAIQRGGTPRSGGAITRGGFGSSGKAGSGGS</sequence>
<dbReference type="Proteomes" id="UP000198582">
    <property type="component" value="Unassembled WGS sequence"/>
</dbReference>
<evidence type="ECO:0000313" key="3">
    <source>
        <dbReference type="Proteomes" id="UP000198582"/>
    </source>
</evidence>
<keyword evidence="3" id="KW-1185">Reference proteome</keyword>
<gene>
    <name evidence="2" type="ORF">SAMN04489732_12976</name>
</gene>
<feature type="region of interest" description="Disordered" evidence="1">
    <location>
        <begin position="1"/>
        <end position="21"/>
    </location>
</feature>
<dbReference type="OrthoDB" id="3260204at2"/>
<reference evidence="2 3" key="1">
    <citation type="submission" date="2016-10" db="EMBL/GenBank/DDBJ databases">
        <authorList>
            <person name="de Groot N.N."/>
        </authorList>
    </citation>
    <scope>NUCLEOTIDE SEQUENCE [LARGE SCALE GENOMIC DNA]</scope>
    <source>
        <strain evidence="2 3">DSM 44993</strain>
    </source>
</reference>
<dbReference type="RefSeq" id="WP_091628453.1">
    <property type="nucleotide sequence ID" value="NZ_FOEF01000029.1"/>
</dbReference>
<dbReference type="EMBL" id="FOEF01000029">
    <property type="protein sequence ID" value="SEP53651.1"/>
    <property type="molecule type" value="Genomic_DNA"/>
</dbReference>
<proteinExistence type="predicted"/>
<organism evidence="2 3">
    <name type="scientific">Amycolatopsis saalfeldensis</name>
    <dbReference type="NCBI Taxonomy" id="394193"/>
    <lineage>
        <taxon>Bacteria</taxon>
        <taxon>Bacillati</taxon>
        <taxon>Actinomycetota</taxon>
        <taxon>Actinomycetes</taxon>
        <taxon>Pseudonocardiales</taxon>
        <taxon>Pseudonocardiaceae</taxon>
        <taxon>Amycolatopsis</taxon>
    </lineage>
</organism>
<feature type="compositionally biased region" description="Gly residues" evidence="1">
    <location>
        <begin position="141"/>
        <end position="157"/>
    </location>
</feature>
<evidence type="ECO:0000256" key="1">
    <source>
        <dbReference type="SAM" id="MobiDB-lite"/>
    </source>
</evidence>
<protein>
    <submittedName>
        <fullName evidence="2">Uncharacterized protein</fullName>
    </submittedName>
</protein>
<evidence type="ECO:0000313" key="2">
    <source>
        <dbReference type="EMBL" id="SEP53651.1"/>
    </source>
</evidence>